<dbReference type="RefSeq" id="WP_200274656.1">
    <property type="nucleotide sequence ID" value="NZ_CP066802.1"/>
</dbReference>
<keyword evidence="2" id="KW-0472">Membrane</keyword>
<dbReference type="KEGG" id="awe:JG540_05410"/>
<keyword evidence="4" id="KW-1185">Reference proteome</keyword>
<organism evidence="3 4">
    <name type="scientific">Actinomyces weissii</name>
    <dbReference type="NCBI Taxonomy" id="675090"/>
    <lineage>
        <taxon>Bacteria</taxon>
        <taxon>Bacillati</taxon>
        <taxon>Actinomycetota</taxon>
        <taxon>Actinomycetes</taxon>
        <taxon>Actinomycetales</taxon>
        <taxon>Actinomycetaceae</taxon>
        <taxon>Actinomyces</taxon>
    </lineage>
</organism>
<sequence>MGNDDLSSKNRTSKAVTKAERIKNTSAQESVSPESIGVTTVETKRTRSAYLSFPVKGIVKQFRVAAATIVVFLLVAIVSVYGLRSFEPSQKLYFKPKVYDRADRMRVGGINLTIRNSGKSNVVIDQAWVTIDDYKFLRACPQGLGDGGLLEPAACRVVELPINPTLGTRIDIDLGSGLNIRANDAESISFPIRMLGQDHSTLNVYLYKLSLTLKQDDGTVHKLPNPIIVSLPFGDFSAVHRIWVPDELIELGEDGRKTVSKKQDIYRAASVGGEYLTEVRACYEDNDAALREIITEDAVLSPNFSSLREGLNTGRLEEKNFRDYPLPTSSGVPCL</sequence>
<dbReference type="Proteomes" id="UP000595895">
    <property type="component" value="Chromosome"/>
</dbReference>
<protein>
    <submittedName>
        <fullName evidence="3">Uncharacterized protein</fullName>
    </submittedName>
</protein>
<reference evidence="3 4" key="1">
    <citation type="submission" date="2020-12" db="EMBL/GenBank/DDBJ databases">
        <authorList>
            <person name="Zhou J."/>
        </authorList>
    </citation>
    <scope>NUCLEOTIDE SEQUENCE [LARGE SCALE GENOMIC DNA]</scope>
    <source>
        <strain evidence="3 4">CCUG 61299</strain>
    </source>
</reference>
<accession>A0A7T7M7Y9</accession>
<keyword evidence="2" id="KW-1133">Transmembrane helix</keyword>
<evidence type="ECO:0000256" key="2">
    <source>
        <dbReference type="SAM" id="Phobius"/>
    </source>
</evidence>
<dbReference type="EMBL" id="CP066802">
    <property type="protein sequence ID" value="QQM66566.1"/>
    <property type="molecule type" value="Genomic_DNA"/>
</dbReference>
<feature type="region of interest" description="Disordered" evidence="1">
    <location>
        <begin position="1"/>
        <end position="28"/>
    </location>
</feature>
<dbReference type="AlphaFoldDB" id="A0A7T7M7Y9"/>
<proteinExistence type="predicted"/>
<evidence type="ECO:0000313" key="3">
    <source>
        <dbReference type="EMBL" id="QQM66566.1"/>
    </source>
</evidence>
<keyword evidence="2" id="KW-0812">Transmembrane</keyword>
<feature type="transmembrane region" description="Helical" evidence="2">
    <location>
        <begin position="62"/>
        <end position="83"/>
    </location>
</feature>
<evidence type="ECO:0000313" key="4">
    <source>
        <dbReference type="Proteomes" id="UP000595895"/>
    </source>
</evidence>
<evidence type="ECO:0000256" key="1">
    <source>
        <dbReference type="SAM" id="MobiDB-lite"/>
    </source>
</evidence>
<name>A0A7T7M7Y9_9ACTO</name>
<gene>
    <name evidence="3" type="ORF">JG540_05410</name>
</gene>